<dbReference type="InterPro" id="IPR000835">
    <property type="entry name" value="HTH_MarR-typ"/>
</dbReference>
<name>A0A841DEU2_PLAVE</name>
<dbReference type="InterPro" id="IPR036390">
    <property type="entry name" value="WH_DNA-bd_sf"/>
</dbReference>
<dbReference type="InterPro" id="IPR039422">
    <property type="entry name" value="MarR/SlyA-like"/>
</dbReference>
<accession>A0A841DEU2</accession>
<keyword evidence="2" id="KW-0238">DNA-binding</keyword>
<dbReference type="Gene3D" id="1.10.10.10">
    <property type="entry name" value="Winged helix-like DNA-binding domain superfamily/Winged helix DNA-binding domain"/>
    <property type="match status" value="1"/>
</dbReference>
<protein>
    <submittedName>
        <fullName evidence="2">DNA-binding MarR family transcriptional regulator</fullName>
    </submittedName>
</protein>
<sequence length="147" mass="15856">MSRTGDLLSEAALTVYRLNGQFLGAGDALARPVGMTVAWWQVLSAVLDEPMPVAGIARLRGLTRQGVQRVADLLVEQGLAEYEPNPAHRRAKLLRPTAKGLDAIERIGPDLEALANRVVDELGPDGLERVIGALTQLSAALDRVTRR</sequence>
<dbReference type="GO" id="GO:0003700">
    <property type="term" value="F:DNA-binding transcription factor activity"/>
    <property type="evidence" value="ECO:0007669"/>
    <property type="project" value="InterPro"/>
</dbReference>
<dbReference type="GO" id="GO:0003677">
    <property type="term" value="F:DNA binding"/>
    <property type="evidence" value="ECO:0007669"/>
    <property type="project" value="UniProtKB-KW"/>
</dbReference>
<keyword evidence="3" id="KW-1185">Reference proteome</keyword>
<evidence type="ECO:0000313" key="2">
    <source>
        <dbReference type="EMBL" id="MBB5966595.1"/>
    </source>
</evidence>
<dbReference type="PROSITE" id="PS50995">
    <property type="entry name" value="HTH_MARR_2"/>
    <property type="match status" value="1"/>
</dbReference>
<reference evidence="2 3" key="1">
    <citation type="submission" date="2020-08" db="EMBL/GenBank/DDBJ databases">
        <title>Genomic Encyclopedia of Type Strains, Phase III (KMG-III): the genomes of soil and plant-associated and newly described type strains.</title>
        <authorList>
            <person name="Whitman W."/>
        </authorList>
    </citation>
    <scope>NUCLEOTIDE SEQUENCE [LARGE SCALE GENOMIC DNA]</scope>
    <source>
        <strain evidence="2 3">CECT 3303</strain>
    </source>
</reference>
<dbReference type="PANTHER" id="PTHR33164">
    <property type="entry name" value="TRANSCRIPTIONAL REGULATOR, MARR FAMILY"/>
    <property type="match status" value="1"/>
</dbReference>
<feature type="domain" description="HTH marR-type" evidence="1">
    <location>
        <begin position="4"/>
        <end position="146"/>
    </location>
</feature>
<dbReference type="InterPro" id="IPR036388">
    <property type="entry name" value="WH-like_DNA-bd_sf"/>
</dbReference>
<dbReference type="SMART" id="SM00347">
    <property type="entry name" value="HTH_MARR"/>
    <property type="match status" value="1"/>
</dbReference>
<dbReference type="Proteomes" id="UP000562352">
    <property type="component" value="Unassembled WGS sequence"/>
</dbReference>
<dbReference type="Pfam" id="PF12802">
    <property type="entry name" value="MarR_2"/>
    <property type="match status" value="1"/>
</dbReference>
<evidence type="ECO:0000259" key="1">
    <source>
        <dbReference type="PROSITE" id="PS50995"/>
    </source>
</evidence>
<dbReference type="AlphaFoldDB" id="A0A841DEU2"/>
<dbReference type="SUPFAM" id="SSF46785">
    <property type="entry name" value="Winged helix' DNA-binding domain"/>
    <property type="match status" value="1"/>
</dbReference>
<organism evidence="2 3">
    <name type="scientific">Planomonospora venezuelensis</name>
    <dbReference type="NCBI Taxonomy" id="1999"/>
    <lineage>
        <taxon>Bacteria</taxon>
        <taxon>Bacillati</taxon>
        <taxon>Actinomycetota</taxon>
        <taxon>Actinomycetes</taxon>
        <taxon>Streptosporangiales</taxon>
        <taxon>Streptosporangiaceae</taxon>
        <taxon>Planomonospora</taxon>
    </lineage>
</organism>
<comment type="caution">
    <text evidence="2">The sequence shown here is derived from an EMBL/GenBank/DDBJ whole genome shotgun (WGS) entry which is preliminary data.</text>
</comment>
<proteinExistence type="predicted"/>
<dbReference type="GO" id="GO:0006950">
    <property type="term" value="P:response to stress"/>
    <property type="evidence" value="ECO:0007669"/>
    <property type="project" value="TreeGrafter"/>
</dbReference>
<evidence type="ECO:0000313" key="3">
    <source>
        <dbReference type="Proteomes" id="UP000562352"/>
    </source>
</evidence>
<dbReference type="EMBL" id="JACHJJ010000024">
    <property type="protein sequence ID" value="MBB5966595.1"/>
    <property type="molecule type" value="Genomic_DNA"/>
</dbReference>
<dbReference type="RefSeq" id="WP_184946819.1">
    <property type="nucleotide sequence ID" value="NZ_BAAAWZ010000004.1"/>
</dbReference>
<gene>
    <name evidence="2" type="ORF">FHS22_005887</name>
</gene>
<dbReference type="PANTHER" id="PTHR33164:SF99">
    <property type="entry name" value="MARR FAMILY REGULATORY PROTEIN"/>
    <property type="match status" value="1"/>
</dbReference>